<dbReference type="AlphaFoldDB" id="A0AAN7W850"/>
<dbReference type="GO" id="GO:0000272">
    <property type="term" value="P:polysaccharide catabolic process"/>
    <property type="evidence" value="ECO:0007669"/>
    <property type="project" value="UniProtKB-KW"/>
</dbReference>
<dbReference type="PANTHER" id="PTHR42715:SF10">
    <property type="entry name" value="BETA-GLUCOSIDASE"/>
    <property type="match status" value="1"/>
</dbReference>
<evidence type="ECO:0000256" key="1">
    <source>
        <dbReference type="ARBA" id="ARBA00000448"/>
    </source>
</evidence>
<dbReference type="PRINTS" id="PR00133">
    <property type="entry name" value="GLHYDRLASE3"/>
</dbReference>
<reference evidence="12" key="1">
    <citation type="submission" date="2023-08" db="EMBL/GenBank/DDBJ databases">
        <title>Black Yeasts Isolated from many extreme environments.</title>
        <authorList>
            <person name="Coleine C."/>
            <person name="Stajich J.E."/>
            <person name="Selbmann L."/>
        </authorList>
    </citation>
    <scope>NUCLEOTIDE SEQUENCE</scope>
    <source>
        <strain evidence="12">CCFEE 5810</strain>
    </source>
</reference>
<proteinExistence type="inferred from homology"/>
<dbReference type="GO" id="GO:0008422">
    <property type="term" value="F:beta-glucosidase activity"/>
    <property type="evidence" value="ECO:0007669"/>
    <property type="project" value="UniProtKB-EC"/>
</dbReference>
<dbReference type="Gene3D" id="3.40.50.1700">
    <property type="entry name" value="Glycoside hydrolase family 3 C-terminal domain"/>
    <property type="match status" value="1"/>
</dbReference>
<feature type="signal peptide" evidence="10">
    <location>
        <begin position="1"/>
        <end position="17"/>
    </location>
</feature>
<dbReference type="Gene3D" id="2.60.40.10">
    <property type="entry name" value="Immunoglobulins"/>
    <property type="match status" value="1"/>
</dbReference>
<evidence type="ECO:0000256" key="10">
    <source>
        <dbReference type="SAM" id="SignalP"/>
    </source>
</evidence>
<keyword evidence="9" id="KW-0624">Polysaccharide degradation</keyword>
<dbReference type="InterPro" id="IPR002772">
    <property type="entry name" value="Glyco_hydro_3_C"/>
</dbReference>
<dbReference type="PANTHER" id="PTHR42715">
    <property type="entry name" value="BETA-GLUCOSIDASE"/>
    <property type="match status" value="1"/>
</dbReference>
<evidence type="ECO:0000256" key="4">
    <source>
        <dbReference type="ARBA" id="ARBA00012744"/>
    </source>
</evidence>
<comment type="caution">
    <text evidence="12">The sequence shown here is derived from an EMBL/GenBank/DDBJ whole genome shotgun (WGS) entry which is preliminary data.</text>
</comment>
<name>A0AAN7W850_9PEZI</name>
<dbReference type="Pfam" id="PF14310">
    <property type="entry name" value="Fn3-like"/>
    <property type="match status" value="1"/>
</dbReference>
<evidence type="ECO:0000313" key="12">
    <source>
        <dbReference type="EMBL" id="KAK5697144.1"/>
    </source>
</evidence>
<keyword evidence="7" id="KW-0119">Carbohydrate metabolism</keyword>
<comment type="catalytic activity">
    <reaction evidence="1">
        <text>Hydrolysis of terminal, non-reducing beta-D-glucosyl residues with release of beta-D-glucose.</text>
        <dbReference type="EC" id="3.2.1.21"/>
    </reaction>
</comment>
<dbReference type="Gene3D" id="3.20.20.300">
    <property type="entry name" value="Glycoside hydrolase, family 3, N-terminal domain"/>
    <property type="match status" value="1"/>
</dbReference>
<dbReference type="InterPro" id="IPR001764">
    <property type="entry name" value="Glyco_hydro_3_N"/>
</dbReference>
<keyword evidence="5" id="KW-0378">Hydrolase</keyword>
<protein>
    <recommendedName>
        <fullName evidence="4">beta-glucosidase</fullName>
        <ecNumber evidence="4">3.2.1.21</ecNumber>
    </recommendedName>
</protein>
<dbReference type="InterPro" id="IPR026891">
    <property type="entry name" value="Fn3-like"/>
</dbReference>
<dbReference type="SMART" id="SM01217">
    <property type="entry name" value="Fn3_like"/>
    <property type="match status" value="1"/>
</dbReference>
<dbReference type="Pfam" id="PF01915">
    <property type="entry name" value="Glyco_hydro_3_C"/>
    <property type="match status" value="1"/>
</dbReference>
<dbReference type="EMBL" id="JAVRQU010000011">
    <property type="protein sequence ID" value="KAK5697144.1"/>
    <property type="molecule type" value="Genomic_DNA"/>
</dbReference>
<dbReference type="InterPro" id="IPR036881">
    <property type="entry name" value="Glyco_hydro_3_C_sf"/>
</dbReference>
<dbReference type="InterPro" id="IPR036962">
    <property type="entry name" value="Glyco_hydro_3_N_sf"/>
</dbReference>
<dbReference type="Proteomes" id="UP001310594">
    <property type="component" value="Unassembled WGS sequence"/>
</dbReference>
<evidence type="ECO:0000256" key="2">
    <source>
        <dbReference type="ARBA" id="ARBA00004987"/>
    </source>
</evidence>
<dbReference type="Gene3D" id="2.60.120.380">
    <property type="match status" value="1"/>
</dbReference>
<comment type="similarity">
    <text evidence="3">Belongs to the glycosyl hydrolase 3 family.</text>
</comment>
<accession>A0AAN7W850</accession>
<dbReference type="InterPro" id="IPR050288">
    <property type="entry name" value="Cellulose_deg_GH3"/>
</dbReference>
<evidence type="ECO:0000256" key="5">
    <source>
        <dbReference type="ARBA" id="ARBA00022801"/>
    </source>
</evidence>
<gene>
    <name evidence="12" type="ORF">LTR97_007279</name>
</gene>
<dbReference type="Pfam" id="PF00933">
    <property type="entry name" value="Glyco_hydro_3"/>
    <property type="match status" value="1"/>
</dbReference>
<evidence type="ECO:0000313" key="13">
    <source>
        <dbReference type="Proteomes" id="UP001310594"/>
    </source>
</evidence>
<feature type="domain" description="Fibronectin type III-like" evidence="11">
    <location>
        <begin position="805"/>
        <end position="881"/>
    </location>
</feature>
<evidence type="ECO:0000256" key="7">
    <source>
        <dbReference type="ARBA" id="ARBA00023277"/>
    </source>
</evidence>
<keyword evidence="6" id="KW-0325">Glycoprotein</keyword>
<evidence type="ECO:0000256" key="8">
    <source>
        <dbReference type="ARBA" id="ARBA00023295"/>
    </source>
</evidence>
<dbReference type="SUPFAM" id="SSF52279">
    <property type="entry name" value="Beta-D-glucan exohydrolase, C-terminal domain"/>
    <property type="match status" value="1"/>
</dbReference>
<sequence>MLRTLSFLSFLILLVNAEDTGLATVPWRTGNAKVDSLVEQLTPEEKVSLVHGSVDLDGNQQQAGYVVPIPRLSIPAVRLTDGEAGVNVVRNATAVPMQLNVAATWSKSAAYHSGYVPGREAKILGMDVLLAPRVNILRDPVAGNFWQSYSEDPFLNAQLGVQALTAIQDQGTMGNPKQIGPSSTGASSGDLNSIVDMQTLQEIYWSAPGALLEAGGATLMCSYARINGVPACQYQPLFDTVRDMYNSSAIVMSDWTATHSTRDSVVAGLDWEMPLGEYLGQPLYDSVYVSKNLSETYVNRQLGHILSKYNAFGLLDGKQTAVNAPGPIPDDVKLADAIVAYDIAVKSGVLLKNDNRALPLSANASIAVIGPNGVQYSHGTNFAERALGFPDREISPLDALKNRTGSDIPSAVGIDQEGTLIPASALRNLNGTQGLSRNDSMGGTAVDEQIDFGTATALPANCTYEWQGYLDAPTAGLYTISSQRKIPSSEGKTNPDYGQTFAIGMLSINGSEVAAGYRLFGDGGVKPWSNSIATKDGWDNIKGTVYLSAGWHNISAIIVGLLQQPVSVRLCWITPEQRESNLQAAVSVAKSVDTPVVFAFANSPAQIAMTLDDGMDELVTRIAAANPKTIVVLQNSEPVTMPWLPSVPAVLEMMYPGQEGSWAIADLLLGNRSPQGRLPVTYPTAVNASLTRDPAYPGRVHTADGNATFDEGVNIGYRWYKATNTPVLFPFGYGLTYTSFAYSALRISSPNGGHGWQRRWNRPSHGWSHGSADEHSEASASPHDENIVFSVSFTITNTGSVAGIEVPQVYIGPPADANSTYHGVQFAAITLVGFDNVEIEPGKSTYSKVGIPRKQLSFYDITNGSWVLAAGKREVWIGKSAEDIVLTGTVEI</sequence>
<evidence type="ECO:0000259" key="11">
    <source>
        <dbReference type="SMART" id="SM01217"/>
    </source>
</evidence>
<evidence type="ECO:0000256" key="6">
    <source>
        <dbReference type="ARBA" id="ARBA00023180"/>
    </source>
</evidence>
<dbReference type="SUPFAM" id="SSF51445">
    <property type="entry name" value="(Trans)glycosidases"/>
    <property type="match status" value="1"/>
</dbReference>
<dbReference type="InterPro" id="IPR013783">
    <property type="entry name" value="Ig-like_fold"/>
</dbReference>
<keyword evidence="10" id="KW-0732">Signal</keyword>
<dbReference type="EC" id="3.2.1.21" evidence="4"/>
<feature type="chain" id="PRO_5042966953" description="beta-glucosidase" evidence="10">
    <location>
        <begin position="18"/>
        <end position="892"/>
    </location>
</feature>
<organism evidence="12 13">
    <name type="scientific">Elasticomyces elasticus</name>
    <dbReference type="NCBI Taxonomy" id="574655"/>
    <lineage>
        <taxon>Eukaryota</taxon>
        <taxon>Fungi</taxon>
        <taxon>Dikarya</taxon>
        <taxon>Ascomycota</taxon>
        <taxon>Pezizomycotina</taxon>
        <taxon>Dothideomycetes</taxon>
        <taxon>Dothideomycetidae</taxon>
        <taxon>Mycosphaerellales</taxon>
        <taxon>Teratosphaeriaceae</taxon>
        <taxon>Elasticomyces</taxon>
    </lineage>
</organism>
<comment type="pathway">
    <text evidence="2">Glycan metabolism; cellulose degradation.</text>
</comment>
<dbReference type="InterPro" id="IPR017853">
    <property type="entry name" value="GH"/>
</dbReference>
<evidence type="ECO:0000256" key="9">
    <source>
        <dbReference type="ARBA" id="ARBA00023326"/>
    </source>
</evidence>
<keyword evidence="8" id="KW-0326">Glycosidase</keyword>
<evidence type="ECO:0000256" key="3">
    <source>
        <dbReference type="ARBA" id="ARBA00005336"/>
    </source>
</evidence>